<evidence type="ECO:0000256" key="2">
    <source>
        <dbReference type="ARBA" id="ARBA00022801"/>
    </source>
</evidence>
<feature type="signal peptide" evidence="3">
    <location>
        <begin position="1"/>
        <end position="25"/>
    </location>
</feature>
<organism evidence="5 6">
    <name type="scientific">Orbilia javanica</name>
    <dbReference type="NCBI Taxonomy" id="47235"/>
    <lineage>
        <taxon>Eukaryota</taxon>
        <taxon>Fungi</taxon>
        <taxon>Dikarya</taxon>
        <taxon>Ascomycota</taxon>
        <taxon>Pezizomycotina</taxon>
        <taxon>Orbiliomycetes</taxon>
        <taxon>Orbiliales</taxon>
        <taxon>Orbiliaceae</taxon>
        <taxon>Orbilia</taxon>
    </lineage>
</organism>
<dbReference type="GO" id="GO:0016787">
    <property type="term" value="F:hydrolase activity"/>
    <property type="evidence" value="ECO:0007669"/>
    <property type="project" value="UniProtKB-KW"/>
</dbReference>
<evidence type="ECO:0000256" key="3">
    <source>
        <dbReference type="SAM" id="SignalP"/>
    </source>
</evidence>
<evidence type="ECO:0000259" key="4">
    <source>
        <dbReference type="Pfam" id="PF00135"/>
    </source>
</evidence>
<dbReference type="Gene3D" id="3.40.50.1820">
    <property type="entry name" value="alpha/beta hydrolase"/>
    <property type="match status" value="1"/>
</dbReference>
<keyword evidence="6" id="KW-1185">Reference proteome</keyword>
<accession>A0AAN8N3Y8</accession>
<dbReference type="InterPro" id="IPR029058">
    <property type="entry name" value="AB_hydrolase_fold"/>
</dbReference>
<proteinExistence type="inferred from homology"/>
<keyword evidence="2" id="KW-0378">Hydrolase</keyword>
<feature type="domain" description="Carboxylesterase type B" evidence="4">
    <location>
        <begin position="194"/>
        <end position="645"/>
    </location>
</feature>
<name>A0AAN8N3Y8_9PEZI</name>
<dbReference type="InterPro" id="IPR002018">
    <property type="entry name" value="CarbesteraseB"/>
</dbReference>
<gene>
    <name evidence="5" type="ORF">TWF718_003623</name>
</gene>
<dbReference type="PROSITE" id="PS00941">
    <property type="entry name" value="CARBOXYLESTERASE_B_2"/>
    <property type="match status" value="1"/>
</dbReference>
<dbReference type="Pfam" id="PF00135">
    <property type="entry name" value="COesterase"/>
    <property type="match status" value="1"/>
</dbReference>
<keyword evidence="3" id="KW-0732">Signal</keyword>
<dbReference type="SUPFAM" id="SSF53474">
    <property type="entry name" value="alpha/beta-Hydrolases"/>
    <property type="match status" value="1"/>
</dbReference>
<evidence type="ECO:0000256" key="1">
    <source>
        <dbReference type="ARBA" id="ARBA00005964"/>
    </source>
</evidence>
<dbReference type="PROSITE" id="PS00122">
    <property type="entry name" value="CARBOXYLESTERASE_B_1"/>
    <property type="match status" value="1"/>
</dbReference>
<dbReference type="InterPro" id="IPR019826">
    <property type="entry name" value="Carboxylesterase_B_AS"/>
</dbReference>
<feature type="chain" id="PRO_5042925790" description="Carboxylesterase type B domain-containing protein" evidence="3">
    <location>
        <begin position="26"/>
        <end position="710"/>
    </location>
</feature>
<comment type="caution">
    <text evidence="5">The sequence shown here is derived from an EMBL/GenBank/DDBJ whole genome shotgun (WGS) entry which is preliminary data.</text>
</comment>
<reference evidence="5 6" key="1">
    <citation type="submission" date="2019-10" db="EMBL/GenBank/DDBJ databases">
        <authorList>
            <person name="Palmer J.M."/>
        </authorList>
    </citation>
    <scope>NUCLEOTIDE SEQUENCE [LARGE SCALE GENOMIC DNA]</scope>
    <source>
        <strain evidence="5 6">TWF718</strain>
    </source>
</reference>
<dbReference type="InterPro" id="IPR050309">
    <property type="entry name" value="Type-B_Carboxylest/Lipase"/>
</dbReference>
<evidence type="ECO:0000313" key="6">
    <source>
        <dbReference type="Proteomes" id="UP001313282"/>
    </source>
</evidence>
<dbReference type="EMBL" id="JAVHNR010000002">
    <property type="protein sequence ID" value="KAK6350431.1"/>
    <property type="molecule type" value="Genomic_DNA"/>
</dbReference>
<dbReference type="PANTHER" id="PTHR11559">
    <property type="entry name" value="CARBOXYLESTERASE"/>
    <property type="match status" value="1"/>
</dbReference>
<sequence length="710" mass="77130">MAIISTLLILFNLGQILSSSQGVLASPAQPLSVSDLTLSILTDNDLIGKPNNTSSKAILIESTQSYTDAPLACAKISESLWSPTLQAPFSSGLKISLSYQTFLPKYSPSQLFWISSPSCTAIDALGKPHAVSCHKRLPVLCTNTAPLSDGTFTDNTSTQWHITRKIGTTGQEIRGYRDQIGFRFFGLRYTPQPERFSQSSVIKYTSGNPEISGLEYPPICLQNMNNMGTLYGVEDCLFLNLWTPYLPGKSASPKNLKPVLFWIHGGGLVQGSANEPPSDGGMFSSRGDVVFVAINYRLSNLGWLGINNITVPSGEGNGNYGLGDMQTALQWVKENIKYFGGDKDKVTIMGESGGAIAVRALLASKKSKGLISGAIIQSGAWGVPPEKAEAEYISLQKSVATAAGDIITSLGCGSLDVPSRLACLRALPTEKIGLSAYISYPLVDSRLLTGSLATTGKGPGYTVPVPILMGVVRDELTPFNSALYGTTNTQDYFDLVAPMFLSEDVSHLAHDPIFAAPPTVDAAEAAFNISTRIMTDYCFTCLTWSTGYSLAKHKVVPGVYMYEFNRTYMFPIWSPSQCNPPPSAEKPLGDYSREYYKCHSGELSYTFGTMGYMGMPDRDDGGDYVFMRWMVDLWAAFVRTGNPNPDKAFLKARGYLGTIDKIEKEGEWGRAAGKKGARDVRLMQLEGAAMRGYSEVEQCEAMGLGLEYYE</sequence>
<protein>
    <recommendedName>
        <fullName evidence="4">Carboxylesterase type B domain-containing protein</fullName>
    </recommendedName>
</protein>
<dbReference type="AlphaFoldDB" id="A0AAN8N3Y8"/>
<dbReference type="Proteomes" id="UP001313282">
    <property type="component" value="Unassembled WGS sequence"/>
</dbReference>
<comment type="similarity">
    <text evidence="1">Belongs to the type-B carboxylesterase/lipase family.</text>
</comment>
<dbReference type="InterPro" id="IPR019819">
    <property type="entry name" value="Carboxylesterase_B_CS"/>
</dbReference>
<evidence type="ECO:0000313" key="5">
    <source>
        <dbReference type="EMBL" id="KAK6350431.1"/>
    </source>
</evidence>